<feature type="compositionally biased region" description="Basic and acidic residues" evidence="2">
    <location>
        <begin position="393"/>
        <end position="414"/>
    </location>
</feature>
<dbReference type="RefSeq" id="WP_013330506.1">
    <property type="nucleotide sequence ID" value="NC_014507.1"/>
</dbReference>
<dbReference type="Pfam" id="PF04312">
    <property type="entry name" value="DUF460"/>
    <property type="match status" value="1"/>
</dbReference>
<dbReference type="Proteomes" id="UP000006565">
    <property type="component" value="Chromosome"/>
</dbReference>
<dbReference type="PANTHER" id="PTHR40707:SF1">
    <property type="entry name" value="DUF460 DOMAIN-CONTAINING PROTEIN"/>
    <property type="match status" value="1"/>
</dbReference>
<protein>
    <recommendedName>
        <fullName evidence="5">DUF460 domain-containing protein</fullName>
    </recommendedName>
</protein>
<dbReference type="InterPro" id="IPR007408">
    <property type="entry name" value="DUF460"/>
</dbReference>
<feature type="region of interest" description="Disordered" evidence="2">
    <location>
        <begin position="393"/>
        <end position="415"/>
    </location>
</feature>
<dbReference type="AlphaFoldDB" id="E1RFM9"/>
<accession>E1RFM9</accession>
<feature type="coiled-coil region" evidence="1">
    <location>
        <begin position="415"/>
        <end position="501"/>
    </location>
</feature>
<evidence type="ECO:0000313" key="3">
    <source>
        <dbReference type="EMBL" id="ADN37333.1"/>
    </source>
</evidence>
<evidence type="ECO:0000313" key="4">
    <source>
        <dbReference type="Proteomes" id="UP000006565"/>
    </source>
</evidence>
<dbReference type="PANTHER" id="PTHR40707">
    <property type="entry name" value="POSSIBLE NUCLEASE OF RNASE H FOLD, RUVC/YQGF FAMILY"/>
    <property type="match status" value="1"/>
</dbReference>
<reference evidence="3 4" key="1">
    <citation type="journal article" date="2010" name="Stand. Genomic Sci.">
        <title>Complete genome sequence of Methanoplanus petrolearius type strain (SEBR 4847).</title>
        <authorList>
            <person name="Brambilla E."/>
            <person name="Djao O.D."/>
            <person name="Daligault H."/>
            <person name="Lapidus A."/>
            <person name="Lucas S."/>
            <person name="Hammon N."/>
            <person name="Nolan M."/>
            <person name="Tice H."/>
            <person name="Cheng J.F."/>
            <person name="Han C."/>
            <person name="Tapia R."/>
            <person name="Goodwin L."/>
            <person name="Pitluck S."/>
            <person name="Liolios K."/>
            <person name="Ivanova N."/>
            <person name="Mavromatis K."/>
            <person name="Mikhailova N."/>
            <person name="Pati A."/>
            <person name="Chen A."/>
            <person name="Palaniappan K."/>
            <person name="Land M."/>
            <person name="Hauser L."/>
            <person name="Chang Y.J."/>
            <person name="Jeffries C.D."/>
            <person name="Rohde M."/>
            <person name="Spring S."/>
            <person name="Sikorski J."/>
            <person name="Goker M."/>
            <person name="Woyke T."/>
            <person name="Bristow J."/>
            <person name="Eisen J.A."/>
            <person name="Markowitz V."/>
            <person name="Hugenholtz P."/>
            <person name="Kyrpides N.C."/>
            <person name="Klenk H.P."/>
        </authorList>
    </citation>
    <scope>NUCLEOTIDE SEQUENCE [LARGE SCALE GENOMIC DNA]</scope>
    <source>
        <strain evidence="4">DSM 11571 / OCM 486 / SEBR 4847</strain>
    </source>
</reference>
<dbReference type="KEGG" id="mpi:Mpet_2590"/>
<proteinExistence type="predicted"/>
<keyword evidence="4" id="KW-1185">Reference proteome</keyword>
<keyword evidence="1" id="KW-0175">Coiled coil</keyword>
<evidence type="ECO:0008006" key="5">
    <source>
        <dbReference type="Google" id="ProtNLM"/>
    </source>
</evidence>
<name>E1RFM9_METP4</name>
<dbReference type="GeneID" id="9745083"/>
<dbReference type="eggNOG" id="arCOG04219">
    <property type="taxonomic scope" value="Archaea"/>
</dbReference>
<dbReference type="EMBL" id="CP002117">
    <property type="protein sequence ID" value="ADN37333.1"/>
    <property type="molecule type" value="Genomic_DNA"/>
</dbReference>
<organism evidence="3 4">
    <name type="scientific">Methanolacinia petrolearia (strain DSM 11571 / OCM 486 / SEBR 4847)</name>
    <name type="common">Methanoplanus petrolearius</name>
    <dbReference type="NCBI Taxonomy" id="679926"/>
    <lineage>
        <taxon>Archaea</taxon>
        <taxon>Methanobacteriati</taxon>
        <taxon>Methanobacteriota</taxon>
        <taxon>Stenosarchaea group</taxon>
        <taxon>Methanomicrobia</taxon>
        <taxon>Methanomicrobiales</taxon>
        <taxon>Methanomicrobiaceae</taxon>
        <taxon>Methanolacinia</taxon>
    </lineage>
</organism>
<dbReference type="STRING" id="679926.Mpet_2590"/>
<sequence>MKVFGIDVIKGSVRSRTKRPVFAVVVRENREITEEGEMSLFRVLRRVAAEKPDILAVDSLQEISRDHHELYSVLGILPPETRLVQVTGGEKQVSLAVIAARYNLKFNNKFDPFVEARTIAHVAELGGGCEVIAFGGTTDIAVSRHRSIGKGGWSQNRYIRKIHGSVQQKAVEVEDALKEAILRYERIDQKGYGGLRRVEFHVHAPREHIPVSEEARADVQVRVNARRLDRIHFRPQHSKKRNIIVGVDPGTTLGIAALDLDGNLVELKSSRQMSINDWIEEISALGKPVLIASDVAHMPSSVDKIRRSFHAAGYNPPEDRTQEEKVAICSGFSYANDHERDSLAAAIEAYRTFNNKFRNIEKRIPAGFDLDTARAGIIRGLSIEQIVAGSIPRKEAVERKKEEPSAPESKKDPRISQLEGMVRNLREYVSDLQDELAEKEREIDHLGRIISDERSGRFERIKRDSEIEKRDATIKSLKSKLRKEEKRRKKFIRQIKRMKNYADLQNDQRQIPVKVVRNLTRECVRSVDDEYGIGSEDILYIEKTGGWGNAVISFLRDAGVCAVITPDQDQRLISALRDEKIPLLNSADVPVATRGSIGFAFRKDFDQALEKWKEGQEIFEKEKSAEMIESIVSEYRSEREVEARRHGRS</sequence>
<gene>
    <name evidence="3" type="ordered locus">Mpet_2590</name>
</gene>
<evidence type="ECO:0000256" key="2">
    <source>
        <dbReference type="SAM" id="MobiDB-lite"/>
    </source>
</evidence>
<evidence type="ECO:0000256" key="1">
    <source>
        <dbReference type="SAM" id="Coils"/>
    </source>
</evidence>
<dbReference type="OrthoDB" id="15228at2157"/>
<dbReference type="HOGENOM" id="CLU_027052_1_0_2"/>